<comment type="similarity">
    <text evidence="1 5">Belongs to the DNA glycosylase MPG family.</text>
</comment>
<dbReference type="NCBIfam" id="TIGR00567">
    <property type="entry name" value="3mg"/>
    <property type="match status" value="1"/>
</dbReference>
<keyword evidence="6" id="KW-0326">Glycosidase</keyword>
<dbReference type="OrthoDB" id="9794313at2"/>
<dbReference type="FunFam" id="3.10.300.10:FF:000001">
    <property type="entry name" value="Putative 3-methyladenine DNA glycosylase"/>
    <property type="match status" value="1"/>
</dbReference>
<protein>
    <recommendedName>
        <fullName evidence="5">Putative 3-methyladenine DNA glycosylase</fullName>
        <ecNumber evidence="5">3.2.2.-</ecNumber>
    </recommendedName>
</protein>
<dbReference type="EC" id="3.2.2.-" evidence="5"/>
<name>A0A5B9DW04_9HYPH</name>
<dbReference type="PANTHER" id="PTHR10429">
    <property type="entry name" value="DNA-3-METHYLADENINE GLYCOSYLASE"/>
    <property type="match status" value="1"/>
</dbReference>
<evidence type="ECO:0000313" key="6">
    <source>
        <dbReference type="EMBL" id="QEE22809.1"/>
    </source>
</evidence>
<organism evidence="6 7">
    <name type="scientific">Paradevosia tibetensis</name>
    <dbReference type="NCBI Taxonomy" id="1447062"/>
    <lineage>
        <taxon>Bacteria</taxon>
        <taxon>Pseudomonadati</taxon>
        <taxon>Pseudomonadota</taxon>
        <taxon>Alphaproteobacteria</taxon>
        <taxon>Hyphomicrobiales</taxon>
        <taxon>Devosiaceae</taxon>
        <taxon>Paradevosia</taxon>
    </lineage>
</organism>
<keyword evidence="3 5" id="KW-0378">Hydrolase</keyword>
<reference evidence="6 7" key="1">
    <citation type="journal article" date="2015" name="Int. J. Syst. Evol. Microbiol.">
        <title>Youhaiella tibetensis gen. nov., sp. nov., isolated from subsurface sediment.</title>
        <authorList>
            <person name="Wang Y.X."/>
            <person name="Huang F.Q."/>
            <person name="Nogi Y."/>
            <person name="Pang S.J."/>
            <person name="Wang P.K."/>
            <person name="Lv J."/>
        </authorList>
    </citation>
    <scope>NUCLEOTIDE SEQUENCE [LARGE SCALE GENOMIC DNA]</scope>
    <source>
        <strain evidence="7">fig4</strain>
    </source>
</reference>
<dbReference type="SUPFAM" id="SSF50486">
    <property type="entry name" value="FMT C-terminal domain-like"/>
    <property type="match status" value="1"/>
</dbReference>
<dbReference type="AlphaFoldDB" id="A0A5B9DW04"/>
<evidence type="ECO:0000256" key="1">
    <source>
        <dbReference type="ARBA" id="ARBA00009232"/>
    </source>
</evidence>
<keyword evidence="2 5" id="KW-0227">DNA damage</keyword>
<evidence type="ECO:0000256" key="5">
    <source>
        <dbReference type="HAMAP-Rule" id="MF_00527"/>
    </source>
</evidence>
<evidence type="ECO:0000256" key="4">
    <source>
        <dbReference type="ARBA" id="ARBA00023204"/>
    </source>
</evidence>
<dbReference type="Gene3D" id="3.10.300.10">
    <property type="entry name" value="Methylpurine-DNA glycosylase (MPG)"/>
    <property type="match status" value="1"/>
</dbReference>
<evidence type="ECO:0000256" key="2">
    <source>
        <dbReference type="ARBA" id="ARBA00022763"/>
    </source>
</evidence>
<dbReference type="PANTHER" id="PTHR10429:SF0">
    <property type="entry name" value="DNA-3-METHYLADENINE GLYCOSYLASE"/>
    <property type="match status" value="1"/>
</dbReference>
<dbReference type="GO" id="GO:0003905">
    <property type="term" value="F:alkylbase DNA N-glycosylase activity"/>
    <property type="evidence" value="ECO:0007669"/>
    <property type="project" value="InterPro"/>
</dbReference>
<dbReference type="InterPro" id="IPR036995">
    <property type="entry name" value="MPG_sf"/>
</dbReference>
<dbReference type="InterPro" id="IPR011034">
    <property type="entry name" value="Formyl_transferase-like_C_sf"/>
</dbReference>
<keyword evidence="7" id="KW-1185">Reference proteome</keyword>
<sequence length="181" mass="19260">MQFFDREAALVAPDLLGATLLVDGVGGLIVETEAYHPEDPASHSYGGPTPRNAAMFGPPARVYVYRSYGIHWCLNFVCSHASAVLIRAIEPTAGIAIMRERRGVGDIRQLCSGPGKLCEAMGVTRDLDGHGLAAPPFTFAPGTGAARIAIGPRIGITKAVEKPWRFGVAGSPFLSRKFARV</sequence>
<dbReference type="Proteomes" id="UP000321062">
    <property type="component" value="Chromosome"/>
</dbReference>
<dbReference type="EMBL" id="CP041690">
    <property type="protein sequence ID" value="QEE22809.1"/>
    <property type="molecule type" value="Genomic_DNA"/>
</dbReference>
<dbReference type="Pfam" id="PF02245">
    <property type="entry name" value="Pur_DNA_glyco"/>
    <property type="match status" value="1"/>
</dbReference>
<gene>
    <name evidence="6" type="ORF">FNA67_15250</name>
</gene>
<dbReference type="CDD" id="cd00540">
    <property type="entry name" value="AAG"/>
    <property type="match status" value="1"/>
</dbReference>
<dbReference type="NCBIfam" id="NF002003">
    <property type="entry name" value="PRK00802.1-3"/>
    <property type="match status" value="1"/>
</dbReference>
<evidence type="ECO:0000256" key="3">
    <source>
        <dbReference type="ARBA" id="ARBA00022801"/>
    </source>
</evidence>
<dbReference type="GO" id="GO:0006284">
    <property type="term" value="P:base-excision repair"/>
    <property type="evidence" value="ECO:0007669"/>
    <property type="project" value="InterPro"/>
</dbReference>
<accession>A0A5B9DW04</accession>
<dbReference type="KEGG" id="yti:FNA67_15250"/>
<dbReference type="HAMAP" id="MF_00527">
    <property type="entry name" value="3MGH"/>
    <property type="match status" value="1"/>
</dbReference>
<proteinExistence type="inferred from homology"/>
<keyword evidence="4 5" id="KW-0234">DNA repair</keyword>
<dbReference type="GO" id="GO:0003677">
    <property type="term" value="F:DNA binding"/>
    <property type="evidence" value="ECO:0007669"/>
    <property type="project" value="InterPro"/>
</dbReference>
<dbReference type="InterPro" id="IPR003180">
    <property type="entry name" value="MPG"/>
</dbReference>
<evidence type="ECO:0000313" key="7">
    <source>
        <dbReference type="Proteomes" id="UP000321062"/>
    </source>
</evidence>